<proteinExistence type="inferred from homology"/>
<dbReference type="EMBL" id="BMKF01000001">
    <property type="protein sequence ID" value="GGB56490.1"/>
    <property type="molecule type" value="Genomic_DNA"/>
</dbReference>
<evidence type="ECO:0000256" key="1">
    <source>
        <dbReference type="ARBA" id="ARBA00009437"/>
    </source>
</evidence>
<dbReference type="InterPro" id="IPR036390">
    <property type="entry name" value="WH_DNA-bd_sf"/>
</dbReference>
<accession>A0ABQ1J1M9</accession>
<dbReference type="Pfam" id="PF00126">
    <property type="entry name" value="HTH_1"/>
    <property type="match status" value="1"/>
</dbReference>
<gene>
    <name evidence="6" type="ORF">GCM10011503_01020</name>
</gene>
<comment type="similarity">
    <text evidence="1">Belongs to the LysR transcriptional regulatory family.</text>
</comment>
<keyword evidence="7" id="KW-1185">Reference proteome</keyword>
<dbReference type="PROSITE" id="PS50931">
    <property type="entry name" value="HTH_LYSR"/>
    <property type="match status" value="1"/>
</dbReference>
<dbReference type="Pfam" id="PF03466">
    <property type="entry name" value="LysR_substrate"/>
    <property type="match status" value="1"/>
</dbReference>
<dbReference type="PANTHER" id="PTHR30126">
    <property type="entry name" value="HTH-TYPE TRANSCRIPTIONAL REGULATOR"/>
    <property type="match status" value="1"/>
</dbReference>
<feature type="domain" description="HTH lysR-type" evidence="5">
    <location>
        <begin position="4"/>
        <end position="61"/>
    </location>
</feature>
<keyword evidence="3" id="KW-0238">DNA-binding</keyword>
<reference evidence="7" key="1">
    <citation type="journal article" date="2019" name="Int. J. Syst. Evol. Microbiol.">
        <title>The Global Catalogue of Microorganisms (GCM) 10K type strain sequencing project: providing services to taxonomists for standard genome sequencing and annotation.</title>
        <authorList>
            <consortium name="The Broad Institute Genomics Platform"/>
            <consortium name="The Broad Institute Genome Sequencing Center for Infectious Disease"/>
            <person name="Wu L."/>
            <person name="Ma J."/>
        </authorList>
    </citation>
    <scope>NUCLEOTIDE SEQUENCE [LARGE SCALE GENOMIC DNA]</scope>
    <source>
        <strain evidence="7">CGMCC 1.15928</strain>
    </source>
</reference>
<evidence type="ECO:0000256" key="3">
    <source>
        <dbReference type="ARBA" id="ARBA00023125"/>
    </source>
</evidence>
<dbReference type="CDD" id="cd05466">
    <property type="entry name" value="PBP2_LTTR_substrate"/>
    <property type="match status" value="1"/>
</dbReference>
<evidence type="ECO:0000313" key="7">
    <source>
        <dbReference type="Proteomes" id="UP000628854"/>
    </source>
</evidence>
<protein>
    <submittedName>
        <fullName evidence="6">LysR family transcriptional regulator</fullName>
    </submittedName>
</protein>
<organism evidence="6 7">
    <name type="scientific">Henriciella pelagia</name>
    <dbReference type="NCBI Taxonomy" id="1977912"/>
    <lineage>
        <taxon>Bacteria</taxon>
        <taxon>Pseudomonadati</taxon>
        <taxon>Pseudomonadota</taxon>
        <taxon>Alphaproteobacteria</taxon>
        <taxon>Hyphomonadales</taxon>
        <taxon>Hyphomonadaceae</taxon>
        <taxon>Henriciella</taxon>
    </lineage>
</organism>
<dbReference type="Gene3D" id="1.10.10.10">
    <property type="entry name" value="Winged helix-like DNA-binding domain superfamily/Winged helix DNA-binding domain"/>
    <property type="match status" value="1"/>
</dbReference>
<sequence>MAMLNATWLETFAVLCETGHFTRTAQRLGMTQPGVSQHVRKLEEQVGHPLISKQGKHFWPTPVGESVFALGLARRAEEERFRKSIEVDDPDSGEVKIACSGGFAMSLYPHLLPVMQAAPNLAIHVEAAPQKSIRAGILEGRFDLGVLASDPDHPRLTARLIGREELCVVLPIDAASARLDFEALDARGFIAHPDGFAYADALFSLNFPDEFEGADRLHVRAYVNQIGQIPTPVENGIGYTLLTQSGINAFPRKHRLCTRQLGQRIHHDLWLVERRNVVRSARVDRLAGLIEQAATALGDNFASQKKRPLSGPDE</sequence>
<dbReference type="PANTHER" id="PTHR30126:SF99">
    <property type="entry name" value="TRANSCRIPTIONAL REGULATOR LYSR FAMILY"/>
    <property type="match status" value="1"/>
</dbReference>
<evidence type="ECO:0000256" key="4">
    <source>
        <dbReference type="ARBA" id="ARBA00023163"/>
    </source>
</evidence>
<keyword evidence="4" id="KW-0804">Transcription</keyword>
<keyword evidence="2" id="KW-0805">Transcription regulation</keyword>
<dbReference type="PRINTS" id="PR00039">
    <property type="entry name" value="HTHLYSR"/>
</dbReference>
<dbReference type="InterPro" id="IPR005119">
    <property type="entry name" value="LysR_subst-bd"/>
</dbReference>
<evidence type="ECO:0000313" key="6">
    <source>
        <dbReference type="EMBL" id="GGB56490.1"/>
    </source>
</evidence>
<dbReference type="Proteomes" id="UP000628854">
    <property type="component" value="Unassembled WGS sequence"/>
</dbReference>
<dbReference type="SUPFAM" id="SSF46785">
    <property type="entry name" value="Winged helix' DNA-binding domain"/>
    <property type="match status" value="1"/>
</dbReference>
<comment type="caution">
    <text evidence="6">The sequence shown here is derived from an EMBL/GenBank/DDBJ whole genome shotgun (WGS) entry which is preliminary data.</text>
</comment>
<name>A0ABQ1J1M9_9PROT</name>
<dbReference type="InterPro" id="IPR000847">
    <property type="entry name" value="LysR_HTH_N"/>
</dbReference>
<dbReference type="Gene3D" id="3.40.190.10">
    <property type="entry name" value="Periplasmic binding protein-like II"/>
    <property type="match status" value="2"/>
</dbReference>
<evidence type="ECO:0000256" key="2">
    <source>
        <dbReference type="ARBA" id="ARBA00023015"/>
    </source>
</evidence>
<evidence type="ECO:0000259" key="5">
    <source>
        <dbReference type="PROSITE" id="PS50931"/>
    </source>
</evidence>
<dbReference type="SUPFAM" id="SSF53850">
    <property type="entry name" value="Periplasmic binding protein-like II"/>
    <property type="match status" value="1"/>
</dbReference>
<dbReference type="InterPro" id="IPR036388">
    <property type="entry name" value="WH-like_DNA-bd_sf"/>
</dbReference>